<feature type="transmembrane region" description="Helical" evidence="8">
    <location>
        <begin position="12"/>
        <end position="39"/>
    </location>
</feature>
<dbReference type="Proteomes" id="UP000724874">
    <property type="component" value="Unassembled WGS sequence"/>
</dbReference>
<comment type="similarity">
    <text evidence="2">Belongs to the amino acid/polyamine transporter 2 family.</text>
</comment>
<evidence type="ECO:0000256" key="2">
    <source>
        <dbReference type="ARBA" id="ARBA00008066"/>
    </source>
</evidence>
<dbReference type="PANTHER" id="PTHR22950">
    <property type="entry name" value="AMINO ACID TRANSPORTER"/>
    <property type="match status" value="1"/>
</dbReference>
<dbReference type="AlphaFoldDB" id="A0A9P5NXI3"/>
<evidence type="ECO:0000256" key="8">
    <source>
        <dbReference type="SAM" id="Phobius"/>
    </source>
</evidence>
<keyword evidence="6 8" id="KW-1133">Transmembrane helix</keyword>
<feature type="domain" description="Amino acid transporter transmembrane" evidence="9">
    <location>
        <begin position="1"/>
        <end position="337"/>
    </location>
</feature>
<keyword evidence="3" id="KW-0813">Transport</keyword>
<feature type="transmembrane region" description="Helical" evidence="8">
    <location>
        <begin position="60"/>
        <end position="83"/>
    </location>
</feature>
<dbReference type="OrthoDB" id="655540at2759"/>
<evidence type="ECO:0000313" key="11">
    <source>
        <dbReference type="Proteomes" id="UP000724874"/>
    </source>
</evidence>
<comment type="caution">
    <text evidence="10">The sequence shown here is derived from an EMBL/GenBank/DDBJ whole genome shotgun (WGS) entry which is preliminary data.</text>
</comment>
<keyword evidence="5" id="KW-0029">Amino-acid transport</keyword>
<feature type="transmembrane region" description="Helical" evidence="8">
    <location>
        <begin position="165"/>
        <end position="186"/>
    </location>
</feature>
<feature type="transmembrane region" description="Helical" evidence="8">
    <location>
        <begin position="350"/>
        <end position="372"/>
    </location>
</feature>
<evidence type="ECO:0000256" key="7">
    <source>
        <dbReference type="ARBA" id="ARBA00023136"/>
    </source>
</evidence>
<feature type="transmembrane region" description="Helical" evidence="8">
    <location>
        <begin position="198"/>
        <end position="221"/>
    </location>
</feature>
<dbReference type="GO" id="GO:0015179">
    <property type="term" value="F:L-amino acid transmembrane transporter activity"/>
    <property type="evidence" value="ECO:0007669"/>
    <property type="project" value="TreeGrafter"/>
</dbReference>
<dbReference type="InterPro" id="IPR013057">
    <property type="entry name" value="AA_transpt_TM"/>
</dbReference>
<evidence type="ECO:0000313" key="10">
    <source>
        <dbReference type="EMBL" id="KAF8912834.1"/>
    </source>
</evidence>
<feature type="transmembrane region" description="Helical" evidence="8">
    <location>
        <begin position="242"/>
        <end position="261"/>
    </location>
</feature>
<accession>A0A9P5NXI3</accession>
<evidence type="ECO:0000259" key="9">
    <source>
        <dbReference type="Pfam" id="PF01490"/>
    </source>
</evidence>
<dbReference type="PANTHER" id="PTHR22950:SF692">
    <property type="entry name" value="TRANSMEMBRANE AMINO ACID TRANSPORTER FAMILY PROTEIN"/>
    <property type="match status" value="1"/>
</dbReference>
<dbReference type="GO" id="GO:0005774">
    <property type="term" value="C:vacuolar membrane"/>
    <property type="evidence" value="ECO:0007669"/>
    <property type="project" value="TreeGrafter"/>
</dbReference>
<feature type="transmembrane region" description="Helical" evidence="8">
    <location>
        <begin position="103"/>
        <end position="136"/>
    </location>
</feature>
<evidence type="ECO:0000256" key="5">
    <source>
        <dbReference type="ARBA" id="ARBA00022970"/>
    </source>
</evidence>
<name>A0A9P5NXI3_GYMJU</name>
<keyword evidence="7 8" id="KW-0472">Membrane</keyword>
<reference evidence="10" key="1">
    <citation type="submission" date="2020-11" db="EMBL/GenBank/DDBJ databases">
        <authorList>
            <consortium name="DOE Joint Genome Institute"/>
            <person name="Ahrendt S."/>
            <person name="Riley R."/>
            <person name="Andreopoulos W."/>
            <person name="LaButti K."/>
            <person name="Pangilinan J."/>
            <person name="Ruiz-duenas F.J."/>
            <person name="Barrasa J.M."/>
            <person name="Sanchez-Garcia M."/>
            <person name="Camarero S."/>
            <person name="Miyauchi S."/>
            <person name="Serrano A."/>
            <person name="Linde D."/>
            <person name="Babiker R."/>
            <person name="Drula E."/>
            <person name="Ayuso-Fernandez I."/>
            <person name="Pacheco R."/>
            <person name="Padilla G."/>
            <person name="Ferreira P."/>
            <person name="Barriuso J."/>
            <person name="Kellner H."/>
            <person name="Castanera R."/>
            <person name="Alfaro M."/>
            <person name="Ramirez L."/>
            <person name="Pisabarro A.G."/>
            <person name="Kuo A."/>
            <person name="Tritt A."/>
            <person name="Lipzen A."/>
            <person name="He G."/>
            <person name="Yan M."/>
            <person name="Ng V."/>
            <person name="Cullen D."/>
            <person name="Martin F."/>
            <person name="Rosso M.-N."/>
            <person name="Henrissat B."/>
            <person name="Hibbett D."/>
            <person name="Martinez A.T."/>
            <person name="Grigoriev I.V."/>
        </authorList>
    </citation>
    <scope>NUCLEOTIDE SEQUENCE</scope>
    <source>
        <strain evidence="10">AH 44721</strain>
    </source>
</reference>
<evidence type="ECO:0000256" key="3">
    <source>
        <dbReference type="ARBA" id="ARBA00022448"/>
    </source>
</evidence>
<evidence type="ECO:0000256" key="6">
    <source>
        <dbReference type="ARBA" id="ARBA00022989"/>
    </source>
</evidence>
<evidence type="ECO:0000256" key="1">
    <source>
        <dbReference type="ARBA" id="ARBA00004141"/>
    </source>
</evidence>
<dbReference type="EMBL" id="JADNYJ010000002">
    <property type="protein sequence ID" value="KAF8912834.1"/>
    <property type="molecule type" value="Genomic_DNA"/>
</dbReference>
<protein>
    <submittedName>
        <fullName evidence="10">Transmembrane amino acid transporter protein-domain-containing protein</fullName>
    </submittedName>
</protein>
<sequence>MLSEPLAFSYAGWIAGTILIVSYGLVSCYTAKILARIILSDPRIRSYSDIGRKAFGPKATPIISMMFCLELFTVGVILVTLYGDSLHSLIPTYSSNTYKAWGLLLLIPTVFLPLSLLSYTSILGVVSTVFLTLVVFIDGFSKKDPPGSLWSPAETDMGVKGLNKLGISFGLFMAGFSGHAVLPSLARDMMDPSQFNTMINWAFLVATCIYTAIGYAGYLMFGNGVSDEVSIDLLKTAGYNPFLNNLCLWMLVLNPLSKFALSMLPLNATIEILLGIDTSFSSPEELVDKPDGLTITPTSSRFSWKRILGVIQRVFVTTLAVFVSISVPEFSSLMAFIVMAKVMIEGRTSLIDRTIIVTGILMAVWGTVSAFMSS</sequence>
<evidence type="ECO:0000256" key="4">
    <source>
        <dbReference type="ARBA" id="ARBA00022692"/>
    </source>
</evidence>
<feature type="transmembrane region" description="Helical" evidence="8">
    <location>
        <begin position="314"/>
        <end position="338"/>
    </location>
</feature>
<keyword evidence="11" id="KW-1185">Reference proteome</keyword>
<comment type="subcellular location">
    <subcellularLocation>
        <location evidence="1">Membrane</location>
        <topology evidence="1">Multi-pass membrane protein</topology>
    </subcellularLocation>
</comment>
<gene>
    <name evidence="10" type="ORF">CPB84DRAFT_1833182</name>
</gene>
<keyword evidence="4 8" id="KW-0812">Transmembrane</keyword>
<organism evidence="10 11">
    <name type="scientific">Gymnopilus junonius</name>
    <name type="common">Spectacular rustgill mushroom</name>
    <name type="synonym">Gymnopilus spectabilis subsp. junonius</name>
    <dbReference type="NCBI Taxonomy" id="109634"/>
    <lineage>
        <taxon>Eukaryota</taxon>
        <taxon>Fungi</taxon>
        <taxon>Dikarya</taxon>
        <taxon>Basidiomycota</taxon>
        <taxon>Agaricomycotina</taxon>
        <taxon>Agaricomycetes</taxon>
        <taxon>Agaricomycetidae</taxon>
        <taxon>Agaricales</taxon>
        <taxon>Agaricineae</taxon>
        <taxon>Hymenogastraceae</taxon>
        <taxon>Gymnopilus</taxon>
    </lineage>
</organism>
<proteinExistence type="inferred from homology"/>
<dbReference type="Pfam" id="PF01490">
    <property type="entry name" value="Aa_trans"/>
    <property type="match status" value="1"/>
</dbReference>